<feature type="compositionally biased region" description="Basic residues" evidence="1">
    <location>
        <begin position="211"/>
        <end position="220"/>
    </location>
</feature>
<dbReference type="HOGENOM" id="CLU_1058561_0_0_1"/>
<dbReference type="EMBL" id="GL379852">
    <property type="protein sequence ID" value="EGT55693.1"/>
    <property type="molecule type" value="Genomic_DNA"/>
</dbReference>
<evidence type="ECO:0000313" key="4">
    <source>
        <dbReference type="Proteomes" id="UP000008068"/>
    </source>
</evidence>
<dbReference type="eggNOG" id="KOG4437">
    <property type="taxonomic scope" value="Eukaryota"/>
</dbReference>
<dbReference type="AlphaFoldDB" id="G0N9C2"/>
<dbReference type="InParanoid" id="G0N9C2"/>
<feature type="compositionally biased region" description="Acidic residues" evidence="1">
    <location>
        <begin position="161"/>
        <end position="201"/>
    </location>
</feature>
<keyword evidence="4" id="KW-1185">Reference proteome</keyword>
<feature type="region of interest" description="Disordered" evidence="1">
    <location>
        <begin position="159"/>
        <end position="234"/>
    </location>
</feature>
<dbReference type="InterPro" id="IPR019406">
    <property type="entry name" value="APLF_PBZ"/>
</dbReference>
<accession>G0N9C2</accession>
<dbReference type="Proteomes" id="UP000008068">
    <property type="component" value="Unassembled WGS sequence"/>
</dbReference>
<reference evidence="4" key="1">
    <citation type="submission" date="2011-07" db="EMBL/GenBank/DDBJ databases">
        <authorList>
            <consortium name="Caenorhabditis brenneri Sequencing and Analysis Consortium"/>
            <person name="Wilson R.K."/>
        </authorList>
    </citation>
    <scope>NUCLEOTIDE SEQUENCE [LARGE SCALE GENOMIC DNA]</scope>
    <source>
        <strain evidence="4">PB2801</strain>
    </source>
</reference>
<dbReference type="STRING" id="135651.G0N9C2"/>
<evidence type="ECO:0000313" key="3">
    <source>
        <dbReference type="EMBL" id="EGT55693.1"/>
    </source>
</evidence>
<gene>
    <name evidence="3" type="ORF">CAEBREN_29950</name>
</gene>
<evidence type="ECO:0000256" key="1">
    <source>
        <dbReference type="SAM" id="MobiDB-lite"/>
    </source>
</evidence>
<dbReference type="OrthoDB" id="10256774at2759"/>
<feature type="domain" description="PBZ-type" evidence="2">
    <location>
        <begin position="238"/>
        <end position="261"/>
    </location>
</feature>
<sequence>MSSVSQVKETAPPTPTNDLDIPTLTGNIKFDLKRCRETDLIHHLKSFYENIITSEVTSIKELLTEKLVNGSARVKLQTKKISYCLDYLNIQMLHLCEEAQEFERVDRFIKVEKIVRALDYFQSEYEFEMNPVGKMKWNDVKKPENMNMSCNSRVTFFSEGEMSESESEAGSDSDTDGEEEEEISGSDSEDISEVSSDDEEETSFKENSPKKVARGTRTRPRGNDGNIVKKEECPPDMEACRYGEKCYRKNVEHREQFWHPSRS</sequence>
<dbReference type="Pfam" id="PF10283">
    <property type="entry name" value="zf-CCHH"/>
    <property type="match status" value="1"/>
</dbReference>
<protein>
    <recommendedName>
        <fullName evidence="2">PBZ-type domain-containing protein</fullName>
    </recommendedName>
</protein>
<evidence type="ECO:0000259" key="2">
    <source>
        <dbReference type="Pfam" id="PF10283"/>
    </source>
</evidence>
<name>G0N9C2_CAEBE</name>
<organism evidence="4">
    <name type="scientific">Caenorhabditis brenneri</name>
    <name type="common">Nematode worm</name>
    <dbReference type="NCBI Taxonomy" id="135651"/>
    <lineage>
        <taxon>Eukaryota</taxon>
        <taxon>Metazoa</taxon>
        <taxon>Ecdysozoa</taxon>
        <taxon>Nematoda</taxon>
        <taxon>Chromadorea</taxon>
        <taxon>Rhabditida</taxon>
        <taxon>Rhabditina</taxon>
        <taxon>Rhabditomorpha</taxon>
        <taxon>Rhabditoidea</taxon>
        <taxon>Rhabditidae</taxon>
        <taxon>Peloderinae</taxon>
        <taxon>Caenorhabditis</taxon>
    </lineage>
</organism>
<proteinExistence type="predicted"/>